<dbReference type="AlphaFoldDB" id="A0A0R1YYJ1"/>
<sequence length="390" mass="46033">MQNKVDLALAKEMDPIEKLVTADNALTAEIVQLDETIAHEKVEPGGSTNKQRRRQLKHFHHVITTDFLPRKQKYVQYNAQFGDRNSFSKTDIDATFMRMKEDAMQNGQLKPGYNLQIGTQNQFVLYYDINQRPTDQRTLIPFLEQINLVDHPFQYTVADAGYGSERNYRWIEENSGAIALIPYTMYDKEQSRSYQKDPHKRMNWDYDEEADVYTDDRGIKFAFQKEYDKTEKDGTVKHFRRYESLNYQDPEGYYWATTRNGYQRRIDINPTWEHYKTDMREKLSSEEGQRLYGLRKIEDEPVFGNLKAHLKFLRLSVRGIAKVRNEVGIALLAYNIMKWQRAISLYSFLSAMISEYIQKMGIQPLLIVSNKCKPKKIWPSTDIRYIIMCQ</sequence>
<dbReference type="Proteomes" id="UP000051957">
    <property type="component" value="Unassembled WGS sequence"/>
</dbReference>
<dbReference type="PANTHER" id="PTHR33408:SF2">
    <property type="entry name" value="TRANSPOSASE DDE DOMAIN-CONTAINING PROTEIN"/>
    <property type="match status" value="1"/>
</dbReference>
<gene>
    <name evidence="2" type="ORF">FC51_GL001045</name>
</gene>
<dbReference type="PATRIC" id="fig|1423784.4.peg.1054"/>
<evidence type="ECO:0000259" key="1">
    <source>
        <dbReference type="Pfam" id="PF01609"/>
    </source>
</evidence>
<dbReference type="GO" id="GO:0003677">
    <property type="term" value="F:DNA binding"/>
    <property type="evidence" value="ECO:0007669"/>
    <property type="project" value="InterPro"/>
</dbReference>
<accession>A0A0R1YYJ1</accession>
<feature type="domain" description="Transposase IS4-like" evidence="1">
    <location>
        <begin position="89"/>
        <end position="336"/>
    </location>
</feature>
<dbReference type="Pfam" id="PF01609">
    <property type="entry name" value="DDE_Tnp_1"/>
    <property type="match status" value="1"/>
</dbReference>
<comment type="caution">
    <text evidence="2">The sequence shown here is derived from an EMBL/GenBank/DDBJ whole genome shotgun (WGS) entry which is preliminary data.</text>
</comment>
<evidence type="ECO:0000313" key="2">
    <source>
        <dbReference type="EMBL" id="KRM47343.1"/>
    </source>
</evidence>
<dbReference type="InterPro" id="IPR002559">
    <property type="entry name" value="Transposase_11"/>
</dbReference>
<organism evidence="2 3">
    <name type="scientific">Lentilactobacillus parabuchneri DSM 5707 = NBRC 107865</name>
    <dbReference type="NCBI Taxonomy" id="1423784"/>
    <lineage>
        <taxon>Bacteria</taxon>
        <taxon>Bacillati</taxon>
        <taxon>Bacillota</taxon>
        <taxon>Bacilli</taxon>
        <taxon>Lactobacillales</taxon>
        <taxon>Lactobacillaceae</taxon>
        <taxon>Lentilactobacillus</taxon>
    </lineage>
</organism>
<dbReference type="EMBL" id="AZGK01000002">
    <property type="protein sequence ID" value="KRM47343.1"/>
    <property type="molecule type" value="Genomic_DNA"/>
</dbReference>
<dbReference type="GO" id="GO:0004803">
    <property type="term" value="F:transposase activity"/>
    <property type="evidence" value="ECO:0007669"/>
    <property type="project" value="InterPro"/>
</dbReference>
<proteinExistence type="predicted"/>
<evidence type="ECO:0000313" key="3">
    <source>
        <dbReference type="Proteomes" id="UP000051957"/>
    </source>
</evidence>
<protein>
    <submittedName>
        <fullName evidence="2">IS1272 transposase</fullName>
    </submittedName>
</protein>
<dbReference type="PANTHER" id="PTHR33408">
    <property type="entry name" value="TRANSPOSASE"/>
    <property type="match status" value="1"/>
</dbReference>
<name>A0A0R1YYJ1_9LACO</name>
<dbReference type="GO" id="GO:0006313">
    <property type="term" value="P:DNA transposition"/>
    <property type="evidence" value="ECO:0007669"/>
    <property type="project" value="InterPro"/>
</dbReference>
<reference evidence="2 3" key="1">
    <citation type="journal article" date="2015" name="Genome Announc.">
        <title>Expanding the biotechnology potential of lactobacilli through comparative genomics of 213 strains and associated genera.</title>
        <authorList>
            <person name="Sun Z."/>
            <person name="Harris H.M."/>
            <person name="McCann A."/>
            <person name="Guo C."/>
            <person name="Argimon S."/>
            <person name="Zhang W."/>
            <person name="Yang X."/>
            <person name="Jeffery I.B."/>
            <person name="Cooney J.C."/>
            <person name="Kagawa T.F."/>
            <person name="Liu W."/>
            <person name="Song Y."/>
            <person name="Salvetti E."/>
            <person name="Wrobel A."/>
            <person name="Rasinkangas P."/>
            <person name="Parkhill J."/>
            <person name="Rea M.C."/>
            <person name="O'Sullivan O."/>
            <person name="Ritari J."/>
            <person name="Douillard F.P."/>
            <person name="Paul Ross R."/>
            <person name="Yang R."/>
            <person name="Briner A.E."/>
            <person name="Felis G.E."/>
            <person name="de Vos W.M."/>
            <person name="Barrangou R."/>
            <person name="Klaenhammer T.R."/>
            <person name="Caufield P.W."/>
            <person name="Cui Y."/>
            <person name="Zhang H."/>
            <person name="O'Toole P.W."/>
        </authorList>
    </citation>
    <scope>NUCLEOTIDE SEQUENCE [LARGE SCALE GENOMIC DNA]</scope>
    <source>
        <strain evidence="2 3">DSM 5707</strain>
    </source>
</reference>